<dbReference type="PANTHER" id="PTHR11070:SF23">
    <property type="entry name" value="RECBCD ENZYME SUBUNIT RECB"/>
    <property type="match status" value="1"/>
</dbReference>
<comment type="catalytic activity">
    <reaction evidence="14 15">
        <text>ATP + H2O = ADP + phosphate + H(+)</text>
        <dbReference type="Rhea" id="RHEA:13065"/>
        <dbReference type="ChEBI" id="CHEBI:15377"/>
        <dbReference type="ChEBI" id="CHEBI:15378"/>
        <dbReference type="ChEBI" id="CHEBI:30616"/>
        <dbReference type="ChEBI" id="CHEBI:43474"/>
        <dbReference type="ChEBI" id="CHEBI:456216"/>
        <dbReference type="EC" id="5.6.2.4"/>
    </reaction>
</comment>
<dbReference type="InterPro" id="IPR014017">
    <property type="entry name" value="DNA_helicase_UvrD-like_C"/>
</dbReference>
<evidence type="ECO:0000256" key="14">
    <source>
        <dbReference type="ARBA" id="ARBA00048988"/>
    </source>
</evidence>
<dbReference type="KEGG" id="llp:GH975_07045"/>
<dbReference type="HAMAP" id="MF_01485">
    <property type="entry name" value="RecB"/>
    <property type="match status" value="1"/>
</dbReference>
<feature type="active site" description="For nuclease activity" evidence="15">
    <location>
        <position position="1077"/>
    </location>
</feature>
<comment type="similarity">
    <text evidence="15">Belongs to the helicase family. UvrD subfamily.</text>
</comment>
<evidence type="ECO:0000256" key="9">
    <source>
        <dbReference type="ARBA" id="ARBA00022842"/>
    </source>
</evidence>
<dbReference type="Pfam" id="PF12705">
    <property type="entry name" value="PDDEXK_1"/>
    <property type="match status" value="1"/>
</dbReference>
<dbReference type="GO" id="GO:0000724">
    <property type="term" value="P:double-strand break repair via homologous recombination"/>
    <property type="evidence" value="ECO:0007669"/>
    <property type="project" value="UniProtKB-UniRule"/>
</dbReference>
<dbReference type="GO" id="GO:0009338">
    <property type="term" value="C:exodeoxyribonuclease V complex"/>
    <property type="evidence" value="ECO:0007669"/>
    <property type="project" value="TreeGrafter"/>
</dbReference>
<comment type="catalytic activity">
    <reaction evidence="13 15">
        <text>Couples ATP hydrolysis with the unwinding of duplex DNA by translocating in the 3'-5' direction.</text>
        <dbReference type="EC" id="5.6.2.4"/>
    </reaction>
</comment>
<evidence type="ECO:0000313" key="19">
    <source>
        <dbReference type="EMBL" id="QGG80338.1"/>
    </source>
</evidence>
<feature type="domain" description="UvrD-like helicase C-terminal" evidence="18">
    <location>
        <begin position="460"/>
        <end position="746"/>
    </location>
</feature>
<dbReference type="OrthoDB" id="9810135at2"/>
<dbReference type="InterPro" id="IPR027417">
    <property type="entry name" value="P-loop_NTPase"/>
</dbReference>
<feature type="binding site" evidence="15">
    <location>
        <position position="950"/>
    </location>
    <ligand>
        <name>Mg(2+)</name>
        <dbReference type="ChEBI" id="CHEBI:18420"/>
    </ligand>
</feature>
<dbReference type="RefSeq" id="WP_153713842.1">
    <property type="nucleotide sequence ID" value="NZ_CP045871.1"/>
</dbReference>
<dbReference type="InterPro" id="IPR011604">
    <property type="entry name" value="PDDEXK-like_dom_sf"/>
</dbReference>
<dbReference type="AlphaFoldDB" id="A0A5Q2Q893"/>
<evidence type="ECO:0000256" key="16">
    <source>
        <dbReference type="PROSITE-ProRule" id="PRU00560"/>
    </source>
</evidence>
<evidence type="ECO:0000256" key="13">
    <source>
        <dbReference type="ARBA" id="ARBA00034617"/>
    </source>
</evidence>
<feature type="region of interest" description="DNA-binding and helicase activity, interacts with RecC" evidence="15">
    <location>
        <begin position="1"/>
        <end position="847"/>
    </location>
</feature>
<dbReference type="CDD" id="cd22352">
    <property type="entry name" value="RecB_C-like"/>
    <property type="match status" value="1"/>
</dbReference>
<keyword evidence="8 15" id="KW-0067">ATP-binding</keyword>
<dbReference type="EC" id="3.1.11.5" evidence="15"/>
<gene>
    <name evidence="15 19" type="primary">recB</name>
    <name evidence="19" type="ORF">GH975_07045</name>
</gene>
<organism evidence="19 20">
    <name type="scientific">Litorivicinus lipolyticus</name>
    <dbReference type="NCBI Taxonomy" id="418701"/>
    <lineage>
        <taxon>Bacteria</taxon>
        <taxon>Pseudomonadati</taxon>
        <taxon>Pseudomonadota</taxon>
        <taxon>Gammaproteobacteria</taxon>
        <taxon>Oceanospirillales</taxon>
        <taxon>Litorivicinaceae</taxon>
        <taxon>Litorivicinus</taxon>
    </lineage>
</organism>
<keyword evidence="1 15" id="KW-0540">Nuclease</keyword>
<evidence type="ECO:0000256" key="1">
    <source>
        <dbReference type="ARBA" id="ARBA00022722"/>
    </source>
</evidence>
<comment type="cofactor">
    <cofactor evidence="15">
        <name>Mg(2+)</name>
        <dbReference type="ChEBI" id="CHEBI:18420"/>
    </cofactor>
    <text evidence="15">Binds 1 Mg(2+) ion per subunit.</text>
</comment>
<keyword evidence="7 15" id="KW-0269">Exonuclease</keyword>
<keyword evidence="6 15" id="KW-0347">Helicase</keyword>
<keyword evidence="11 15" id="KW-0234">DNA repair</keyword>
<dbReference type="GO" id="GO:0003677">
    <property type="term" value="F:DNA binding"/>
    <property type="evidence" value="ECO:0007669"/>
    <property type="project" value="UniProtKB-UniRule"/>
</dbReference>
<dbReference type="GO" id="GO:0043138">
    <property type="term" value="F:3'-5' DNA helicase activity"/>
    <property type="evidence" value="ECO:0007669"/>
    <property type="project" value="UniProtKB-UniRule"/>
</dbReference>
<dbReference type="Proteomes" id="UP000388235">
    <property type="component" value="Chromosome"/>
</dbReference>
<keyword evidence="12 15" id="KW-0413">Isomerase</keyword>
<dbReference type="GO" id="GO:0005524">
    <property type="term" value="F:ATP binding"/>
    <property type="evidence" value="ECO:0007669"/>
    <property type="project" value="UniProtKB-UniRule"/>
</dbReference>
<dbReference type="GO" id="GO:0016887">
    <property type="term" value="F:ATP hydrolysis activity"/>
    <property type="evidence" value="ECO:0007669"/>
    <property type="project" value="RHEA"/>
</dbReference>
<comment type="domain">
    <text evidence="15">The C-terminal domain has nuclease activity and interacts with RecD. It interacts with RecA, facilitating its loading onto ssDNA.</text>
</comment>
<accession>A0A5Q2Q893</accession>
<dbReference type="GO" id="GO:0000287">
    <property type="term" value="F:magnesium ion binding"/>
    <property type="evidence" value="ECO:0007669"/>
    <property type="project" value="UniProtKB-UniRule"/>
</dbReference>
<keyword evidence="3 15" id="KW-0547">Nucleotide-binding</keyword>
<dbReference type="Gene3D" id="1.10.486.10">
    <property type="entry name" value="PCRA, domain 4"/>
    <property type="match status" value="1"/>
</dbReference>
<feature type="binding site" evidence="15">
    <location>
        <position position="1064"/>
    </location>
    <ligand>
        <name>Mg(2+)</name>
        <dbReference type="ChEBI" id="CHEBI:18420"/>
    </ligand>
</feature>
<evidence type="ECO:0000256" key="10">
    <source>
        <dbReference type="ARBA" id="ARBA00023125"/>
    </source>
</evidence>
<dbReference type="InterPro" id="IPR004586">
    <property type="entry name" value="RecB"/>
</dbReference>
<sequence>MKLLDLNRFPLTESSLVEASAGTGKTFSIALLYLRALAGIGRSPLPVESLLVVTFTVAATEELKGRIHQQLLDALAWFDQPPSPPGDSPLDQVCAGVALEQRAVTRARIAAGLRNLDQAAVMTIHSWAIQALKQHPLSGLAPVNSELVASHWSLQQRLIVDYWRHHFYGAPAHWAAQLVPLFAVPADLAAALRLPLQHPQMAILDDQPGMALEALFDRLAEQSSALDEKLERTRRRLALECDDFMDAVEAAAGNANHGRLTMLAPKKLAATLLDWRAWITGGGAPPESLLGLLSRGWIGKKNTPEFEHWALPPLIEWHHACASFESGALPMARAQLLGHARRWVLERTDQALRQNPSTSFDQVLRQLSQMIAEPDSTLPGALAAQYPLALIDEFQDTDPTQWGMFKRIYHQRPGAALVLIGDPKQAIYSFRGADIHAYLDAKRLMGEQVYRMGVNYRSDPGLVDACNAVFEQPAGAFTVASADEVGVTYDPVAANRSESGLSGVGGMASMQWLVGSESGITKHVQEITLMSAQSVASMLGSRMMIGTPPRPIKPADVAVLVRKGSQANRMRKALAAVGVTSVYLSDRESLFAQPEALDILAWLKVAADPTDARVLKSALLSASIGLSWQELDALVFDITAWEGLREQVLVWSELAGDGDIQKMLGQVLSHFGVRERLLAVDRGARALANWMHLMEWAQASRQQLDSVGALIVEFERMMLDPGDTDIQRMESDQDVVRIVTVHKSKGLEYPVVVVPYLCVADVVGASDPAIVVRVDQQAVISVAGSTAQPELWQQADEARLQEDVRLLYVALTRARHLAVIGAVGLNKGMQKTALGAVLGVSDGASLDERLGQLSAFADVKVCYGPIDLPPGPQGGAVCTPASALQARFRLPKRRWIASFSSLGRRADADDQSHYSSVWDDEARGDTSDYDPCAPGIAGFARGPEAGTFLHDVLERAHGMGFARAVNERQWLGLMAEQRGFGDQLERLDGWLTQMLSAQFTGFGAAPLSLMAEPPAQSELEFLMAAGSLAIDTLDVFCQRHILPGLARPALSRGELNGYLKGYIDFVVEWEGRYWVLDWKSNYLGPDSQHYHRDAINQSILEHRYDVQYALYLVALHRHLSLRLADYHPGYHLGGAAYVFLRGLQGPEQGLHWCRGDLDWVGQLSELLS</sequence>
<protein>
    <recommendedName>
        <fullName evidence="15">RecBCD enzyme subunit RecB</fullName>
        <ecNumber evidence="15">3.1.11.5</ecNumber>
        <ecNumber evidence="15">5.6.2.4</ecNumber>
    </recommendedName>
    <alternativeName>
        <fullName evidence="15">DNA 3'-5' helicase subunit RecB</fullName>
    </alternativeName>
    <alternativeName>
        <fullName evidence="15">Exonuclease V subunit RecB</fullName>
        <shortName evidence="15">ExoV subunit RecB</shortName>
    </alternativeName>
    <alternativeName>
        <fullName evidence="15">Helicase/nuclease RecBCD subunit RecB</fullName>
    </alternativeName>
</protein>
<dbReference type="InterPro" id="IPR014016">
    <property type="entry name" value="UvrD-like_ATP-bd"/>
</dbReference>
<evidence type="ECO:0000259" key="17">
    <source>
        <dbReference type="PROSITE" id="PS51198"/>
    </source>
</evidence>
<dbReference type="InterPro" id="IPR000212">
    <property type="entry name" value="DNA_helicase_UvrD/REP"/>
</dbReference>
<keyword evidence="5 15" id="KW-0378">Hydrolase</keyword>
<dbReference type="GO" id="GO:0005829">
    <property type="term" value="C:cytosol"/>
    <property type="evidence" value="ECO:0007669"/>
    <property type="project" value="TreeGrafter"/>
</dbReference>
<comment type="miscellaneous">
    <text evidence="15">In the RecBCD complex, RecB has a slow 3'-5' helicase, an exonuclease activity and loads RecA onto ssDNA, RecD has a fast 5'-3' helicase activity, while RecC stimulates the ATPase and processivity of the RecB helicase and contributes to recognition of the Chi site.</text>
</comment>
<dbReference type="PROSITE" id="PS51217">
    <property type="entry name" value="UVRD_HELICASE_CTER"/>
    <property type="match status" value="1"/>
</dbReference>
<dbReference type="Gene3D" id="3.40.50.300">
    <property type="entry name" value="P-loop containing nucleotide triphosphate hydrolases"/>
    <property type="match status" value="2"/>
</dbReference>
<keyword evidence="4 15" id="KW-0227">DNA damage</keyword>
<evidence type="ECO:0000256" key="8">
    <source>
        <dbReference type="ARBA" id="ARBA00022840"/>
    </source>
</evidence>
<comment type="function">
    <text evidence="15">A helicase/nuclease that prepares dsDNA breaks (DSB) for recombinational DNA repair. Binds to DSBs and unwinds DNA via a highly rapid and processive ATP-dependent bidirectional helicase activity. Unwinds dsDNA until it encounters a Chi (crossover hotspot instigator) sequence from the 3' direction. Cuts ssDNA a few nucleotides 3' to the Chi site. The properties and activities of the enzyme are changed at Chi. The Chi-altered holoenzyme produces a long 3'-ssDNA overhang and facilitates RecA-binding to the ssDNA for homologous DNA recombination and repair. Holoenzyme degrades any linearized DNA that is unable to undergo homologous recombination. In the holoenzyme this subunit contributes ATPase, 3'-5' helicase, exonuclease activity and loads RecA onto ssDNA.</text>
</comment>
<dbReference type="GO" id="GO:0008854">
    <property type="term" value="F:exodeoxyribonuclease V activity"/>
    <property type="evidence" value="ECO:0007669"/>
    <property type="project" value="UniProtKB-EC"/>
</dbReference>
<name>A0A5Q2Q893_9GAMM</name>
<comment type="domain">
    <text evidence="15">The N-terminal DNA-binding domain is a ssDNA-dependent ATPase and has ATP-dependent 3'-5' helicase function. This domain interacts with RecC.</text>
</comment>
<evidence type="ECO:0000256" key="3">
    <source>
        <dbReference type="ARBA" id="ARBA00022741"/>
    </source>
</evidence>
<dbReference type="PROSITE" id="PS51198">
    <property type="entry name" value="UVRD_HELICASE_ATP_BIND"/>
    <property type="match status" value="1"/>
</dbReference>
<dbReference type="Pfam" id="PF00580">
    <property type="entry name" value="UvrD-helicase"/>
    <property type="match status" value="1"/>
</dbReference>
<feature type="binding site" evidence="16">
    <location>
        <begin position="19"/>
        <end position="26"/>
    </location>
    <ligand>
        <name>ATP</name>
        <dbReference type="ChEBI" id="CHEBI:30616"/>
    </ligand>
</feature>
<comment type="catalytic activity">
    <reaction evidence="15">
        <text>Exonucleolytic cleavage (in the presence of ATP) in either 5'- to 3'- or 3'- to 5'-direction to yield 5'-phosphooligonucleotides.</text>
        <dbReference type="EC" id="3.1.11.5"/>
    </reaction>
</comment>
<dbReference type="SUPFAM" id="SSF52540">
    <property type="entry name" value="P-loop containing nucleoside triphosphate hydrolases"/>
    <property type="match status" value="1"/>
</dbReference>
<evidence type="ECO:0000256" key="4">
    <source>
        <dbReference type="ARBA" id="ARBA00022763"/>
    </source>
</evidence>
<dbReference type="EC" id="5.6.2.4" evidence="15"/>
<evidence type="ECO:0000256" key="7">
    <source>
        <dbReference type="ARBA" id="ARBA00022839"/>
    </source>
</evidence>
<keyword evidence="9 15" id="KW-0460">Magnesium</keyword>
<evidence type="ECO:0000256" key="6">
    <source>
        <dbReference type="ARBA" id="ARBA00022806"/>
    </source>
</evidence>
<keyword evidence="20" id="KW-1185">Reference proteome</keyword>
<evidence type="ECO:0000256" key="2">
    <source>
        <dbReference type="ARBA" id="ARBA00022723"/>
    </source>
</evidence>
<feature type="binding site" evidence="15">
    <location>
        <position position="1077"/>
    </location>
    <ligand>
        <name>Mg(2+)</name>
        <dbReference type="ChEBI" id="CHEBI:18420"/>
    </ligand>
</feature>
<evidence type="ECO:0000259" key="18">
    <source>
        <dbReference type="PROSITE" id="PS51217"/>
    </source>
</evidence>
<dbReference type="EMBL" id="CP045871">
    <property type="protein sequence ID" value="QGG80338.1"/>
    <property type="molecule type" value="Genomic_DNA"/>
</dbReference>
<evidence type="ECO:0000256" key="11">
    <source>
        <dbReference type="ARBA" id="ARBA00023204"/>
    </source>
</evidence>
<keyword evidence="2 15" id="KW-0479">Metal-binding</keyword>
<dbReference type="InterPro" id="IPR038726">
    <property type="entry name" value="PDDEXK_AddAB-type"/>
</dbReference>
<evidence type="ECO:0000256" key="15">
    <source>
        <dbReference type="HAMAP-Rule" id="MF_01485"/>
    </source>
</evidence>
<dbReference type="Gene3D" id="3.90.320.10">
    <property type="match status" value="1"/>
</dbReference>
<evidence type="ECO:0000256" key="5">
    <source>
        <dbReference type="ARBA" id="ARBA00022801"/>
    </source>
</evidence>
<evidence type="ECO:0000313" key="20">
    <source>
        <dbReference type="Proteomes" id="UP000388235"/>
    </source>
</evidence>
<feature type="domain" description="UvrD-like helicase ATP-binding" evidence="17">
    <location>
        <begin position="1"/>
        <end position="459"/>
    </location>
</feature>
<reference evidence="19 20" key="1">
    <citation type="submission" date="2019-11" db="EMBL/GenBank/DDBJ databases">
        <authorList>
            <person name="Khan S.A."/>
            <person name="Jeon C.O."/>
            <person name="Chun B.H."/>
        </authorList>
    </citation>
    <scope>NUCLEOTIDE SEQUENCE [LARGE SCALE GENOMIC DNA]</scope>
    <source>
        <strain evidence="19 20">IMCC 1097</strain>
    </source>
</reference>
<keyword evidence="10 15" id="KW-0238">DNA-binding</keyword>
<feature type="region of interest" description="Nuclease activity, interacts with RecD and RecA" evidence="15">
    <location>
        <begin position="893"/>
        <end position="1168"/>
    </location>
</feature>
<dbReference type="Pfam" id="PF13361">
    <property type="entry name" value="UvrD_C"/>
    <property type="match status" value="2"/>
</dbReference>
<dbReference type="NCBIfam" id="TIGR00609">
    <property type="entry name" value="recB"/>
    <property type="match status" value="1"/>
</dbReference>
<evidence type="ECO:0000256" key="12">
    <source>
        <dbReference type="ARBA" id="ARBA00023235"/>
    </source>
</evidence>
<proteinExistence type="inferred from homology"/>
<dbReference type="SUPFAM" id="SSF52980">
    <property type="entry name" value="Restriction endonuclease-like"/>
    <property type="match status" value="1"/>
</dbReference>
<comment type="subunit">
    <text evidence="15">Heterotrimer of RecB, RecC and RecD. All subunits contribute to DNA-binding. Interacts with RecA.</text>
</comment>
<dbReference type="PANTHER" id="PTHR11070">
    <property type="entry name" value="UVRD / RECB / PCRA DNA HELICASE FAMILY MEMBER"/>
    <property type="match status" value="1"/>
</dbReference>
<dbReference type="Gene3D" id="1.10.3170.10">
    <property type="entry name" value="Recbcd, chain B, domain 2"/>
    <property type="match status" value="1"/>
</dbReference>
<dbReference type="InterPro" id="IPR011335">
    <property type="entry name" value="Restrct_endonuc-II-like"/>
</dbReference>